<proteinExistence type="predicted"/>
<evidence type="ECO:0000313" key="2">
    <source>
        <dbReference type="EMBL" id="MEY8041016.1"/>
    </source>
</evidence>
<protein>
    <submittedName>
        <fullName evidence="2">Uncharacterized protein</fullName>
    </submittedName>
</protein>
<feature type="compositionally biased region" description="Polar residues" evidence="1">
    <location>
        <begin position="1"/>
        <end position="11"/>
    </location>
</feature>
<keyword evidence="3" id="KW-1185">Reference proteome</keyword>
<dbReference type="EMBL" id="JBGEHV010000029">
    <property type="protein sequence ID" value="MEY8041016.1"/>
    <property type="molecule type" value="Genomic_DNA"/>
</dbReference>
<feature type="region of interest" description="Disordered" evidence="1">
    <location>
        <begin position="1"/>
        <end position="98"/>
    </location>
</feature>
<gene>
    <name evidence="2" type="ORF">AB8O55_16525</name>
</gene>
<dbReference type="Proteomes" id="UP001564626">
    <property type="component" value="Unassembled WGS sequence"/>
</dbReference>
<reference evidence="2 3" key="1">
    <citation type="submission" date="2024-08" db="EMBL/GenBank/DDBJ databases">
        <title>Genome mining of Saccharopolyspora cebuensis PGLac3 from Nigerian medicinal plant.</title>
        <authorList>
            <person name="Ezeobiora C.E."/>
            <person name="Igbokwe N.H."/>
            <person name="Amin D.H."/>
            <person name="Mendie U.E."/>
        </authorList>
    </citation>
    <scope>NUCLEOTIDE SEQUENCE [LARGE SCALE GENOMIC DNA]</scope>
    <source>
        <strain evidence="2 3">PGLac3</strain>
    </source>
</reference>
<organism evidence="2 3">
    <name type="scientific">Saccharopolyspora cebuensis</name>
    <dbReference type="NCBI Taxonomy" id="418759"/>
    <lineage>
        <taxon>Bacteria</taxon>
        <taxon>Bacillati</taxon>
        <taxon>Actinomycetota</taxon>
        <taxon>Actinomycetes</taxon>
        <taxon>Pseudonocardiales</taxon>
        <taxon>Pseudonocardiaceae</taxon>
        <taxon>Saccharopolyspora</taxon>
    </lineage>
</organism>
<accession>A0ABV4CIZ9</accession>
<sequence length="98" mass="9772">MTGSPSNTQRDTAPLARDNSRVGQSDEPATRPAFAPPDRDAAATQVQPGGERPTGPGTHPGAPPHPAPPTAQVGGAHPGSFPQRPAGPAAQHGPPPGQ</sequence>
<feature type="compositionally biased region" description="Low complexity" evidence="1">
    <location>
        <begin position="82"/>
        <end position="92"/>
    </location>
</feature>
<evidence type="ECO:0000313" key="3">
    <source>
        <dbReference type="Proteomes" id="UP001564626"/>
    </source>
</evidence>
<comment type="caution">
    <text evidence="2">The sequence shown here is derived from an EMBL/GenBank/DDBJ whole genome shotgun (WGS) entry which is preliminary data.</text>
</comment>
<feature type="non-terminal residue" evidence="2">
    <location>
        <position position="98"/>
    </location>
</feature>
<name>A0ABV4CIZ9_9PSEU</name>
<evidence type="ECO:0000256" key="1">
    <source>
        <dbReference type="SAM" id="MobiDB-lite"/>
    </source>
</evidence>